<protein>
    <submittedName>
        <fullName evidence="2">Anti-sigma factor antagonist</fullName>
    </submittedName>
</protein>
<evidence type="ECO:0000259" key="1">
    <source>
        <dbReference type="PROSITE" id="PS50801"/>
    </source>
</evidence>
<dbReference type="Proteomes" id="UP000245133">
    <property type="component" value="Unassembled WGS sequence"/>
</dbReference>
<dbReference type="InterPro" id="IPR036513">
    <property type="entry name" value="STAS_dom_sf"/>
</dbReference>
<dbReference type="PANTHER" id="PTHR33495">
    <property type="entry name" value="ANTI-SIGMA FACTOR ANTAGONIST TM_1081-RELATED-RELATED"/>
    <property type="match status" value="1"/>
</dbReference>
<dbReference type="Pfam" id="PF01740">
    <property type="entry name" value="STAS"/>
    <property type="match status" value="1"/>
</dbReference>
<name>A0A2P2E1P7_9LEPT</name>
<keyword evidence="3" id="KW-1185">Reference proteome</keyword>
<dbReference type="PANTHER" id="PTHR33495:SF6">
    <property type="entry name" value="ANTI-SIGMA FACTOR ANTAGONIST"/>
    <property type="match status" value="1"/>
</dbReference>
<evidence type="ECO:0000313" key="3">
    <source>
        <dbReference type="Proteomes" id="UP000245133"/>
    </source>
</evidence>
<organism evidence="2 3">
    <name type="scientific">Leptospira ryugenii</name>
    <dbReference type="NCBI Taxonomy" id="1917863"/>
    <lineage>
        <taxon>Bacteria</taxon>
        <taxon>Pseudomonadati</taxon>
        <taxon>Spirochaetota</taxon>
        <taxon>Spirochaetia</taxon>
        <taxon>Leptospirales</taxon>
        <taxon>Leptospiraceae</taxon>
        <taxon>Leptospira</taxon>
    </lineage>
</organism>
<proteinExistence type="predicted"/>
<evidence type="ECO:0000313" key="2">
    <source>
        <dbReference type="EMBL" id="GBF50801.1"/>
    </source>
</evidence>
<dbReference type="AlphaFoldDB" id="A0A2P2E1P7"/>
<reference evidence="2 3" key="1">
    <citation type="submission" date="2018-02" db="EMBL/GenBank/DDBJ databases">
        <title>Novel Leptospira species isolated from soil and water in Japan.</title>
        <authorList>
            <person name="Nakao R."/>
            <person name="Masuzawa T."/>
        </authorList>
    </citation>
    <scope>NUCLEOTIDE SEQUENCE [LARGE SCALE GENOMIC DNA]</scope>
    <source>
        <strain evidence="2 3">YH101</strain>
    </source>
</reference>
<dbReference type="Gene3D" id="3.30.750.24">
    <property type="entry name" value="STAS domain"/>
    <property type="match status" value="1"/>
</dbReference>
<dbReference type="GO" id="GO:0043856">
    <property type="term" value="F:anti-sigma factor antagonist activity"/>
    <property type="evidence" value="ECO:0007669"/>
    <property type="project" value="TreeGrafter"/>
</dbReference>
<dbReference type="InterPro" id="IPR002645">
    <property type="entry name" value="STAS_dom"/>
</dbReference>
<gene>
    <name evidence="2" type="ORF">LPTSP4_23280</name>
</gene>
<dbReference type="SUPFAM" id="SSF52091">
    <property type="entry name" value="SpoIIaa-like"/>
    <property type="match status" value="1"/>
</dbReference>
<accession>A0A2P2E1P7</accession>
<dbReference type="PROSITE" id="PS50801">
    <property type="entry name" value="STAS"/>
    <property type="match status" value="1"/>
</dbReference>
<dbReference type="RefSeq" id="WP_167836991.1">
    <property type="nucleotide sequence ID" value="NZ_BFBB01000007.1"/>
</dbReference>
<comment type="caution">
    <text evidence="2">The sequence shown here is derived from an EMBL/GenBank/DDBJ whole genome shotgun (WGS) entry which is preliminary data.</text>
</comment>
<sequence length="116" mass="12771">MIEEFKIRLGFENGGVLPVIHISGEITSEAEDEIVQSYDSIPADKKKRVILNFTDTSYINSAGIATLISLITKSSENQGKIEFAGLNNHFRKVMDIVGLTDFVLIHDSIESALSQS</sequence>
<dbReference type="CDD" id="cd07043">
    <property type="entry name" value="STAS_anti-anti-sigma_factors"/>
    <property type="match status" value="1"/>
</dbReference>
<dbReference type="EMBL" id="BFBB01000007">
    <property type="protein sequence ID" value="GBF50801.1"/>
    <property type="molecule type" value="Genomic_DNA"/>
</dbReference>
<feature type="domain" description="STAS" evidence="1">
    <location>
        <begin position="19"/>
        <end position="116"/>
    </location>
</feature>